<feature type="transmembrane region" description="Helical" evidence="1">
    <location>
        <begin position="300"/>
        <end position="317"/>
    </location>
</feature>
<keyword evidence="1" id="KW-1133">Transmembrane helix</keyword>
<keyword evidence="1" id="KW-0472">Membrane</keyword>
<keyword evidence="1" id="KW-0812">Transmembrane</keyword>
<feature type="transmembrane region" description="Helical" evidence="1">
    <location>
        <begin position="116"/>
        <end position="137"/>
    </location>
</feature>
<keyword evidence="3" id="KW-1185">Reference proteome</keyword>
<sequence length="659" mass="71733">MPIPKVDPGLLHLENELRKDLFDALEARLSPIVARLNALEAHLVQGKEEDGLLATNSDDKLVQVEAQVLDVNAAFFPCALDSWPAKEQCERVHVGETVWNFVLVIGLLDCGTLDTWIAFVIMLGNALMQTLFCIAILSPEFRGTAFASQLAVAQEWRLGVGHDSTYMDSTPTSLVARVCANDETLILANSQAALVRDITSYLGFDAAQGISFLSPGPLLSMLCILHWCLYIFEEFRSIYSTSQAVGRVAWGQQSELQGGRLVCISYQRALSYFVVTAARTCIAAVLLYAGVLWLAGTTSIASLMVNSVALAAIMDIDEKMFAALMPRQIQVEMQTLSPFAATFSRWASQLESVLLNTVISGLLGWSFVCLIHPLSQEMRDVKQAYCGGNQDFVLKANADVQLAVGINTAPFAQGGNLSLSSLAVDELLHTSSRRNLKYVVVAHALSDFGRWSTGSISEWGVAQLHGCQQWENSGFLTAAAVALGHPARTGLSCSDLASDCLRPEARLLRMLCPRTCGCDDPRLPWFKVSSLGCAQACLDEAQEASAAVPCKDAGFGSRWNQAWQTWPAIWLTAFNGDPSTRDGQERLVHLRNMSRYVQEKGCSAIRSMNLPQGIPFQGDSVCSGWNMLISSIANLCPEACECTKRHSDPESGCPRSCGL</sequence>
<reference evidence="2" key="1">
    <citation type="submission" date="2021-02" db="EMBL/GenBank/DDBJ databases">
        <authorList>
            <person name="Dougan E. K."/>
            <person name="Rhodes N."/>
            <person name="Thang M."/>
            <person name="Chan C."/>
        </authorList>
    </citation>
    <scope>NUCLEOTIDE SEQUENCE</scope>
</reference>
<gene>
    <name evidence="2" type="ORF">SNAT2548_LOCUS3954</name>
</gene>
<comment type="caution">
    <text evidence="2">The sequence shown here is derived from an EMBL/GenBank/DDBJ whole genome shotgun (WGS) entry which is preliminary data.</text>
</comment>
<dbReference type="Proteomes" id="UP000604046">
    <property type="component" value="Unassembled WGS sequence"/>
</dbReference>
<dbReference type="OrthoDB" id="410434at2759"/>
<name>A0A812IGQ7_9DINO</name>
<feature type="transmembrane region" description="Helical" evidence="1">
    <location>
        <begin position="353"/>
        <end position="374"/>
    </location>
</feature>
<evidence type="ECO:0000313" key="2">
    <source>
        <dbReference type="EMBL" id="CAE7032941.1"/>
    </source>
</evidence>
<feature type="transmembrane region" description="Helical" evidence="1">
    <location>
        <begin position="270"/>
        <end position="294"/>
    </location>
</feature>
<accession>A0A812IGQ7</accession>
<protein>
    <submittedName>
        <fullName evidence="2">Uncharacterized protein</fullName>
    </submittedName>
</protein>
<evidence type="ECO:0000256" key="1">
    <source>
        <dbReference type="SAM" id="Phobius"/>
    </source>
</evidence>
<proteinExistence type="predicted"/>
<dbReference type="AlphaFoldDB" id="A0A812IGQ7"/>
<organism evidence="2 3">
    <name type="scientific">Symbiodinium natans</name>
    <dbReference type="NCBI Taxonomy" id="878477"/>
    <lineage>
        <taxon>Eukaryota</taxon>
        <taxon>Sar</taxon>
        <taxon>Alveolata</taxon>
        <taxon>Dinophyceae</taxon>
        <taxon>Suessiales</taxon>
        <taxon>Symbiodiniaceae</taxon>
        <taxon>Symbiodinium</taxon>
    </lineage>
</organism>
<dbReference type="EMBL" id="CAJNDS010000242">
    <property type="protein sequence ID" value="CAE7032941.1"/>
    <property type="molecule type" value="Genomic_DNA"/>
</dbReference>
<evidence type="ECO:0000313" key="3">
    <source>
        <dbReference type="Proteomes" id="UP000604046"/>
    </source>
</evidence>